<dbReference type="Pfam" id="PF08321">
    <property type="entry name" value="PPP5"/>
    <property type="match status" value="1"/>
</dbReference>
<proteinExistence type="inferred from homology"/>
<keyword evidence="4" id="KW-0677">Repeat</keyword>
<evidence type="ECO:0000256" key="6">
    <source>
        <dbReference type="ARBA" id="ARBA00022803"/>
    </source>
</evidence>
<dbReference type="PANTHER" id="PTHR45668:SF5">
    <property type="entry name" value="SERINE_THREONINE-PROTEIN PHOSPHATASE 5"/>
    <property type="match status" value="1"/>
</dbReference>
<evidence type="ECO:0000313" key="11">
    <source>
        <dbReference type="EMBL" id="KAK9777900.1"/>
    </source>
</evidence>
<dbReference type="InterPro" id="IPR006186">
    <property type="entry name" value="Ser/Thr-sp_prot-phosphatase"/>
</dbReference>
<feature type="repeat" description="TPR" evidence="8">
    <location>
        <begin position="76"/>
        <end position="109"/>
    </location>
</feature>
<gene>
    <name evidence="11" type="ORF">SCAR479_05583</name>
</gene>
<evidence type="ECO:0000256" key="3">
    <source>
        <dbReference type="ARBA" id="ARBA00022723"/>
    </source>
</evidence>
<dbReference type="InterPro" id="IPR029052">
    <property type="entry name" value="Metallo-depent_PP-like"/>
</dbReference>
<reference evidence="11 12" key="1">
    <citation type="submission" date="2024-02" db="EMBL/GenBank/DDBJ databases">
        <title>First draft genome assembly of two strains of Seiridium cardinale.</title>
        <authorList>
            <person name="Emiliani G."/>
            <person name="Scali E."/>
        </authorList>
    </citation>
    <scope>NUCLEOTIDE SEQUENCE [LARGE SCALE GENOMIC DNA]</scope>
    <source>
        <strain evidence="11 12">BM-138-000479</strain>
    </source>
</reference>
<dbReference type="SUPFAM" id="SSF48452">
    <property type="entry name" value="TPR-like"/>
    <property type="match status" value="1"/>
</dbReference>
<accession>A0ABR2XVR3</accession>
<keyword evidence="7" id="KW-0464">Manganese</keyword>
<dbReference type="InterPro" id="IPR013235">
    <property type="entry name" value="PPP_dom"/>
</dbReference>
<dbReference type="InterPro" id="IPR004843">
    <property type="entry name" value="Calcineurin-like_PHP"/>
</dbReference>
<name>A0ABR2XVR3_9PEZI</name>
<dbReference type="EMBL" id="JARVKM010000019">
    <property type="protein sequence ID" value="KAK9777900.1"/>
    <property type="molecule type" value="Genomic_DNA"/>
</dbReference>
<evidence type="ECO:0000256" key="8">
    <source>
        <dbReference type="PROSITE-ProRule" id="PRU00339"/>
    </source>
</evidence>
<protein>
    <recommendedName>
        <fullName evidence="9">Serine/threonine-protein phosphatase</fullName>
        <ecNumber evidence="9">3.1.3.16</ecNumber>
    </recommendedName>
</protein>
<dbReference type="PIRSF" id="PIRSF033096">
    <property type="entry name" value="PPPtase_5"/>
    <property type="match status" value="1"/>
</dbReference>
<comment type="similarity">
    <text evidence="2">Belongs to the PPP phosphatase family. PP-5 (PP-T) subfamily.</text>
</comment>
<evidence type="ECO:0000256" key="2">
    <source>
        <dbReference type="ARBA" id="ARBA00008786"/>
    </source>
</evidence>
<dbReference type="SUPFAM" id="SSF56300">
    <property type="entry name" value="Metallo-dependent phosphatases"/>
    <property type="match status" value="1"/>
</dbReference>
<dbReference type="CDD" id="cd07417">
    <property type="entry name" value="MPP_PP5_C"/>
    <property type="match status" value="1"/>
</dbReference>
<keyword evidence="5 9" id="KW-0378">Hydrolase</keyword>
<evidence type="ECO:0000256" key="1">
    <source>
        <dbReference type="ARBA" id="ARBA00001936"/>
    </source>
</evidence>
<dbReference type="SMART" id="SM00028">
    <property type="entry name" value="TPR"/>
    <property type="match status" value="3"/>
</dbReference>
<evidence type="ECO:0000256" key="9">
    <source>
        <dbReference type="RuleBase" id="RU004273"/>
    </source>
</evidence>
<comment type="catalytic activity">
    <reaction evidence="9">
        <text>O-phospho-L-threonyl-[protein] + H2O = L-threonyl-[protein] + phosphate</text>
        <dbReference type="Rhea" id="RHEA:47004"/>
        <dbReference type="Rhea" id="RHEA-COMP:11060"/>
        <dbReference type="Rhea" id="RHEA-COMP:11605"/>
        <dbReference type="ChEBI" id="CHEBI:15377"/>
        <dbReference type="ChEBI" id="CHEBI:30013"/>
        <dbReference type="ChEBI" id="CHEBI:43474"/>
        <dbReference type="ChEBI" id="CHEBI:61977"/>
        <dbReference type="EC" id="3.1.3.16"/>
    </reaction>
</comment>
<evidence type="ECO:0000256" key="7">
    <source>
        <dbReference type="ARBA" id="ARBA00023211"/>
    </source>
</evidence>
<sequence>MASAVEQAVALKNDGNKAFAGHDWLKAIELYTKAIELNDKEPTFYLNRAQANIKSEAYGYAIQDATKAIELNPNLVKAYFRRAVAYAAILKPKDALGDFKECVRLDPSNKDAKVKLAECQKIVRQLNFFAAIELQDEPSAAEGLDLDSMVIEPDYDGVKLGDEMTQEFIDDMIERFKNGKKIHKKYVYQIVIAVKKIVYDEATMVEMKIPDDVQLTVCGDTHGEDGQYFDLLELFRLNGRPTDKHWYLFNGDFVDRGSWSSEIALLLYAYKWLRPNGLYLNRGNHETDDMNKVYGFEGECKAKYNERVFKLFSESFSALPLATLIGDKYLVLHGGLFSDDNVTLDDIRKLNRHAQRQPGQAGLMMEMLWTDPQTAPGRGPSKRGVGMQFGPDVTKRFCDKNGLDAIIRSHEVRMDGYEEEHDGKCITVFSAPKYCDQTENRGAYINVGPDYKLQFNQFDAVPHPNIKPMAYAQSSLMSM</sequence>
<dbReference type="Pfam" id="PF00149">
    <property type="entry name" value="Metallophos"/>
    <property type="match status" value="1"/>
</dbReference>
<dbReference type="Proteomes" id="UP001465668">
    <property type="component" value="Unassembled WGS sequence"/>
</dbReference>
<dbReference type="EC" id="3.1.3.16" evidence="9"/>
<dbReference type="SMART" id="SM00156">
    <property type="entry name" value="PP2Ac"/>
    <property type="match status" value="1"/>
</dbReference>
<dbReference type="Gene3D" id="1.25.40.10">
    <property type="entry name" value="Tetratricopeptide repeat domain"/>
    <property type="match status" value="1"/>
</dbReference>
<dbReference type="PROSITE" id="PS00125">
    <property type="entry name" value="SER_THR_PHOSPHATASE"/>
    <property type="match status" value="1"/>
</dbReference>
<comment type="cofactor">
    <cofactor evidence="1">
        <name>Mn(2+)</name>
        <dbReference type="ChEBI" id="CHEBI:29035"/>
    </cofactor>
</comment>
<dbReference type="PRINTS" id="PR00114">
    <property type="entry name" value="STPHPHTASE"/>
</dbReference>
<feature type="domain" description="Serine/threonine specific protein phosphatases" evidence="10">
    <location>
        <begin position="281"/>
        <end position="286"/>
    </location>
</feature>
<dbReference type="InterPro" id="IPR011990">
    <property type="entry name" value="TPR-like_helical_dom_sf"/>
</dbReference>
<dbReference type="PANTHER" id="PTHR45668">
    <property type="entry name" value="SERINE/THREONINE-PROTEIN PHOSPHATASE 5-RELATED"/>
    <property type="match status" value="1"/>
</dbReference>
<dbReference type="InterPro" id="IPR051134">
    <property type="entry name" value="PPP_phosphatase"/>
</dbReference>
<dbReference type="InterPro" id="IPR041753">
    <property type="entry name" value="PP5_C"/>
</dbReference>
<keyword evidence="3" id="KW-0479">Metal-binding</keyword>
<keyword evidence="6 8" id="KW-0802">TPR repeat</keyword>
<keyword evidence="12" id="KW-1185">Reference proteome</keyword>
<dbReference type="Gene3D" id="3.60.21.10">
    <property type="match status" value="1"/>
</dbReference>
<evidence type="ECO:0000256" key="5">
    <source>
        <dbReference type="ARBA" id="ARBA00022801"/>
    </source>
</evidence>
<dbReference type="InterPro" id="IPR019734">
    <property type="entry name" value="TPR_rpt"/>
</dbReference>
<organism evidence="11 12">
    <name type="scientific">Seiridium cardinale</name>
    <dbReference type="NCBI Taxonomy" id="138064"/>
    <lineage>
        <taxon>Eukaryota</taxon>
        <taxon>Fungi</taxon>
        <taxon>Dikarya</taxon>
        <taxon>Ascomycota</taxon>
        <taxon>Pezizomycotina</taxon>
        <taxon>Sordariomycetes</taxon>
        <taxon>Xylariomycetidae</taxon>
        <taxon>Amphisphaeriales</taxon>
        <taxon>Sporocadaceae</taxon>
        <taxon>Seiridium</taxon>
    </lineage>
</organism>
<evidence type="ECO:0000259" key="10">
    <source>
        <dbReference type="PROSITE" id="PS00125"/>
    </source>
</evidence>
<dbReference type="PROSITE" id="PS50005">
    <property type="entry name" value="TPR"/>
    <property type="match status" value="1"/>
</dbReference>
<evidence type="ECO:0000313" key="12">
    <source>
        <dbReference type="Proteomes" id="UP001465668"/>
    </source>
</evidence>
<evidence type="ECO:0000256" key="4">
    <source>
        <dbReference type="ARBA" id="ARBA00022737"/>
    </source>
</evidence>
<comment type="caution">
    <text evidence="11">The sequence shown here is derived from an EMBL/GenBank/DDBJ whole genome shotgun (WGS) entry which is preliminary data.</text>
</comment>